<dbReference type="Gene3D" id="3.50.30.40">
    <property type="entry name" value="Ribonuclease E inhibitor RraA/RraA-like"/>
    <property type="match status" value="1"/>
</dbReference>
<dbReference type="GO" id="GO:0047443">
    <property type="term" value="F:4-hydroxy-4-methyl-2-oxoglutarate aldolase activity"/>
    <property type="evidence" value="ECO:0007669"/>
    <property type="project" value="UniProtKB-EC"/>
</dbReference>
<protein>
    <recommendedName>
        <fullName evidence="10">4-hydroxy-4-methyl-2-oxoglutarate aldolase</fullName>
        <shortName evidence="10">HMG aldolase</shortName>
        <ecNumber evidence="10">4.1.1.112</ecNumber>
        <ecNumber evidence="10">4.1.3.17</ecNumber>
    </recommendedName>
    <alternativeName>
        <fullName evidence="10">Oxaloacetate decarboxylase</fullName>
    </alternativeName>
</protein>
<dbReference type="Pfam" id="PF03737">
    <property type="entry name" value="RraA-like"/>
    <property type="match status" value="1"/>
</dbReference>
<comment type="function">
    <text evidence="7 10">Catalyzes the aldol cleavage of 4-hydroxy-4-methyl-2-oxoglutarate (HMG) into 2 molecules of pyruvate. Also contains a secondary oxaloacetate (OAA) decarboxylase activity due to the common pyruvate enolate transition state formed following C-C bond cleavage in the retro-aldol and decarboxylation reactions.</text>
</comment>
<evidence type="ECO:0000256" key="4">
    <source>
        <dbReference type="ARBA" id="ARBA00011233"/>
    </source>
</evidence>
<evidence type="ECO:0000313" key="12">
    <source>
        <dbReference type="Proteomes" id="UP000294980"/>
    </source>
</evidence>
<evidence type="ECO:0000256" key="7">
    <source>
        <dbReference type="ARBA" id="ARBA00025046"/>
    </source>
</evidence>
<comment type="cofactor">
    <cofactor evidence="2 10">
        <name>a divalent metal cation</name>
        <dbReference type="ChEBI" id="CHEBI:60240"/>
    </cofactor>
</comment>
<evidence type="ECO:0000256" key="9">
    <source>
        <dbReference type="PIRSR" id="PIRSR605493-1"/>
    </source>
</evidence>
<feature type="binding site" evidence="9">
    <location>
        <position position="101"/>
    </location>
    <ligand>
        <name>Mg(2+)</name>
        <dbReference type="ChEBI" id="CHEBI:18420"/>
    </ligand>
</feature>
<dbReference type="Proteomes" id="UP000294980">
    <property type="component" value="Unassembled WGS sequence"/>
</dbReference>
<organism evidence="11 12">
    <name type="scientific">Chromatocurvus halotolerans</name>
    <dbReference type="NCBI Taxonomy" id="1132028"/>
    <lineage>
        <taxon>Bacteria</taxon>
        <taxon>Pseudomonadati</taxon>
        <taxon>Pseudomonadota</taxon>
        <taxon>Gammaproteobacteria</taxon>
        <taxon>Cellvibrionales</taxon>
        <taxon>Halieaceae</taxon>
        <taxon>Chromatocurvus</taxon>
    </lineage>
</organism>
<comment type="caution">
    <text evidence="11">The sequence shown here is derived from an EMBL/GenBank/DDBJ whole genome shotgun (WGS) entry which is preliminary data.</text>
</comment>
<keyword evidence="5 9" id="KW-0479">Metal-binding</keyword>
<evidence type="ECO:0000256" key="5">
    <source>
        <dbReference type="ARBA" id="ARBA00022723"/>
    </source>
</evidence>
<name>A0A4R2L0W4_9GAMM</name>
<dbReference type="InterPro" id="IPR036704">
    <property type="entry name" value="RraA/RraA-like_sf"/>
</dbReference>
<dbReference type="EMBL" id="SLWX01000005">
    <property type="protein sequence ID" value="TCO76178.1"/>
    <property type="molecule type" value="Genomic_DNA"/>
</dbReference>
<keyword evidence="12" id="KW-1185">Reference proteome</keyword>
<dbReference type="AlphaFoldDB" id="A0A4R2L0W4"/>
<dbReference type="GO" id="GO:0051252">
    <property type="term" value="P:regulation of RNA metabolic process"/>
    <property type="evidence" value="ECO:0007669"/>
    <property type="project" value="InterPro"/>
</dbReference>
<dbReference type="GO" id="GO:0008428">
    <property type="term" value="F:ribonuclease inhibitor activity"/>
    <property type="evidence" value="ECO:0007669"/>
    <property type="project" value="InterPro"/>
</dbReference>
<proteinExistence type="inferred from homology"/>
<keyword evidence="6 10" id="KW-0456">Lyase</keyword>
<evidence type="ECO:0000256" key="10">
    <source>
        <dbReference type="RuleBase" id="RU004338"/>
    </source>
</evidence>
<dbReference type="SUPFAM" id="SSF89562">
    <property type="entry name" value="RraA-like"/>
    <property type="match status" value="1"/>
</dbReference>
<dbReference type="PANTHER" id="PTHR33254:SF4">
    <property type="entry name" value="4-HYDROXY-4-METHYL-2-OXOGLUTARATE ALDOLASE 3-RELATED"/>
    <property type="match status" value="1"/>
</dbReference>
<dbReference type="GO" id="GO:0046872">
    <property type="term" value="F:metal ion binding"/>
    <property type="evidence" value="ECO:0007669"/>
    <property type="project" value="UniProtKB-KW"/>
</dbReference>
<comment type="catalytic activity">
    <reaction evidence="1 10">
        <text>4-hydroxy-4-methyl-2-oxoglutarate = 2 pyruvate</text>
        <dbReference type="Rhea" id="RHEA:22748"/>
        <dbReference type="ChEBI" id="CHEBI:15361"/>
        <dbReference type="ChEBI" id="CHEBI:58276"/>
        <dbReference type="EC" id="4.1.3.17"/>
    </reaction>
</comment>
<dbReference type="EC" id="4.1.1.112" evidence="10"/>
<dbReference type="RefSeq" id="WP_240624237.1">
    <property type="nucleotide sequence ID" value="NZ_QQSW01000003.1"/>
</dbReference>
<accession>A0A4R2L0W4</accession>
<evidence type="ECO:0000256" key="8">
    <source>
        <dbReference type="ARBA" id="ARBA00047973"/>
    </source>
</evidence>
<dbReference type="GO" id="GO:0008948">
    <property type="term" value="F:oxaloacetate decarboxylase activity"/>
    <property type="evidence" value="ECO:0007669"/>
    <property type="project" value="UniProtKB-EC"/>
</dbReference>
<feature type="binding site" evidence="9">
    <location>
        <position position="100"/>
    </location>
    <ligand>
        <name>substrate</name>
    </ligand>
</feature>
<comment type="similarity">
    <text evidence="3 10">Belongs to the class II aldolase/RraA-like family.</text>
</comment>
<reference evidence="11 12" key="1">
    <citation type="submission" date="2019-03" db="EMBL/GenBank/DDBJ databases">
        <title>Genomic Encyclopedia of Type Strains, Phase IV (KMG-IV): sequencing the most valuable type-strain genomes for metagenomic binning, comparative biology and taxonomic classification.</title>
        <authorList>
            <person name="Goeker M."/>
        </authorList>
    </citation>
    <scope>NUCLEOTIDE SEQUENCE [LARGE SCALE GENOMIC DNA]</scope>
    <source>
        <strain evidence="11 12">DSM 23344</strain>
    </source>
</reference>
<evidence type="ECO:0000256" key="2">
    <source>
        <dbReference type="ARBA" id="ARBA00001968"/>
    </source>
</evidence>
<dbReference type="InterPro" id="IPR005493">
    <property type="entry name" value="RraA/RraA-like"/>
</dbReference>
<comment type="subunit">
    <text evidence="4 10">Homotrimer.</text>
</comment>
<evidence type="ECO:0000256" key="6">
    <source>
        <dbReference type="ARBA" id="ARBA00023239"/>
    </source>
</evidence>
<evidence type="ECO:0000256" key="1">
    <source>
        <dbReference type="ARBA" id="ARBA00001342"/>
    </source>
</evidence>
<dbReference type="EC" id="4.1.3.17" evidence="10"/>
<evidence type="ECO:0000313" key="11">
    <source>
        <dbReference type="EMBL" id="TCO76178.1"/>
    </source>
</evidence>
<feature type="binding site" evidence="9">
    <location>
        <begin position="78"/>
        <end position="81"/>
    </location>
    <ligand>
        <name>substrate</name>
    </ligand>
</feature>
<comment type="cofactor">
    <cofactor evidence="9">
        <name>Mg(2+)</name>
        <dbReference type="ChEBI" id="CHEBI:18420"/>
    </cofactor>
</comment>
<dbReference type="CDD" id="cd16841">
    <property type="entry name" value="RraA_family"/>
    <property type="match status" value="1"/>
</dbReference>
<dbReference type="InterPro" id="IPR010203">
    <property type="entry name" value="RraA"/>
</dbReference>
<dbReference type="PANTHER" id="PTHR33254">
    <property type="entry name" value="4-HYDROXY-4-METHYL-2-OXOGLUTARATE ALDOLASE 3-RELATED"/>
    <property type="match status" value="1"/>
</dbReference>
<sequence>MTGVGTISTPDLTDEYPQAQALELQWRNFGAVSSFSGPAVTIKCHEDNTLLKAAVAEPGEGRVLVVDAGGSLRRAVVGDMLAGTALDNGWSGFVIVGAVRDVDELAVMAIGIKALGCCPRRGEKRGEGQRDIAIAVGGVLIEPGAFIYADNNGVICSAMALSV</sequence>
<dbReference type="NCBIfam" id="NF006875">
    <property type="entry name" value="PRK09372.1"/>
    <property type="match status" value="1"/>
</dbReference>
<comment type="catalytic activity">
    <reaction evidence="8 10">
        <text>oxaloacetate + H(+) = pyruvate + CO2</text>
        <dbReference type="Rhea" id="RHEA:15641"/>
        <dbReference type="ChEBI" id="CHEBI:15361"/>
        <dbReference type="ChEBI" id="CHEBI:15378"/>
        <dbReference type="ChEBI" id="CHEBI:16452"/>
        <dbReference type="ChEBI" id="CHEBI:16526"/>
        <dbReference type="EC" id="4.1.1.112"/>
    </reaction>
</comment>
<gene>
    <name evidence="11" type="ORF">EV688_105139</name>
</gene>
<evidence type="ECO:0000256" key="3">
    <source>
        <dbReference type="ARBA" id="ARBA00008621"/>
    </source>
</evidence>
<dbReference type="NCBIfam" id="TIGR01935">
    <property type="entry name" value="NOT-MenG"/>
    <property type="match status" value="1"/>
</dbReference>
<keyword evidence="9" id="KW-0460">Magnesium</keyword>